<dbReference type="GO" id="GO:0043022">
    <property type="term" value="F:ribosome binding"/>
    <property type="evidence" value="ECO:0007669"/>
    <property type="project" value="TreeGrafter"/>
</dbReference>
<gene>
    <name evidence="5" type="ORF">L596_008985</name>
</gene>
<protein>
    <recommendedName>
        <fullName evidence="4">RRM domain-containing protein</fullName>
    </recommendedName>
</protein>
<dbReference type="SUPFAM" id="SSF54928">
    <property type="entry name" value="RNA-binding domain, RBD"/>
    <property type="match status" value="1"/>
</dbReference>
<feature type="domain" description="RRM" evidence="4">
    <location>
        <begin position="247"/>
        <end position="327"/>
    </location>
</feature>
<reference evidence="5 6" key="1">
    <citation type="journal article" date="2015" name="Genome Biol.">
        <title>Comparative genomics of Steinernema reveals deeply conserved gene regulatory networks.</title>
        <authorList>
            <person name="Dillman A.R."/>
            <person name="Macchietto M."/>
            <person name="Porter C.F."/>
            <person name="Rogers A."/>
            <person name="Williams B."/>
            <person name="Antoshechkin I."/>
            <person name="Lee M.M."/>
            <person name="Goodwin Z."/>
            <person name="Lu X."/>
            <person name="Lewis E.E."/>
            <person name="Goodrich-Blair H."/>
            <person name="Stock S.P."/>
            <person name="Adams B.J."/>
            <person name="Sternberg P.W."/>
            <person name="Mortazavi A."/>
        </authorList>
    </citation>
    <scope>NUCLEOTIDE SEQUENCE [LARGE SCALE GENOMIC DNA]</scope>
    <source>
        <strain evidence="5 6">ALL</strain>
    </source>
</reference>
<evidence type="ECO:0000313" key="6">
    <source>
        <dbReference type="Proteomes" id="UP000298663"/>
    </source>
</evidence>
<dbReference type="GO" id="GO:0005634">
    <property type="term" value="C:nucleus"/>
    <property type="evidence" value="ECO:0007669"/>
    <property type="project" value="TreeGrafter"/>
</dbReference>
<feature type="compositionally biased region" description="Low complexity" evidence="3">
    <location>
        <begin position="74"/>
        <end position="89"/>
    </location>
</feature>
<evidence type="ECO:0000256" key="1">
    <source>
        <dbReference type="ARBA" id="ARBA00022884"/>
    </source>
</evidence>
<dbReference type="InterPro" id="IPR000504">
    <property type="entry name" value="RRM_dom"/>
</dbReference>
<comment type="caution">
    <text evidence="5">The sequence shown here is derived from an EMBL/GenBank/DDBJ whole genome shotgun (WGS) entry which is preliminary data.</text>
</comment>
<dbReference type="AlphaFoldDB" id="A0A4U5PEV7"/>
<organism evidence="5 6">
    <name type="scientific">Steinernema carpocapsae</name>
    <name type="common">Entomopathogenic nematode</name>
    <dbReference type="NCBI Taxonomy" id="34508"/>
    <lineage>
        <taxon>Eukaryota</taxon>
        <taxon>Metazoa</taxon>
        <taxon>Ecdysozoa</taxon>
        <taxon>Nematoda</taxon>
        <taxon>Chromadorea</taxon>
        <taxon>Rhabditida</taxon>
        <taxon>Tylenchina</taxon>
        <taxon>Panagrolaimomorpha</taxon>
        <taxon>Strongyloidoidea</taxon>
        <taxon>Steinernematidae</taxon>
        <taxon>Steinernema</taxon>
    </lineage>
</organism>
<evidence type="ECO:0000259" key="4">
    <source>
        <dbReference type="PROSITE" id="PS50102"/>
    </source>
</evidence>
<dbReference type="PROSITE" id="PS50102">
    <property type="entry name" value="RRM"/>
    <property type="match status" value="2"/>
</dbReference>
<dbReference type="GO" id="GO:0003730">
    <property type="term" value="F:mRNA 3'-UTR binding"/>
    <property type="evidence" value="ECO:0007669"/>
    <property type="project" value="InterPro"/>
</dbReference>
<keyword evidence="1 2" id="KW-0694">RNA-binding</keyword>
<dbReference type="GO" id="GO:0000900">
    <property type="term" value="F:mRNA regulatory element binding translation repressor activity"/>
    <property type="evidence" value="ECO:0007669"/>
    <property type="project" value="TreeGrafter"/>
</dbReference>
<dbReference type="OrthoDB" id="10033548at2759"/>
<dbReference type="InterPro" id="IPR012677">
    <property type="entry name" value="Nucleotide-bd_a/b_plait_sf"/>
</dbReference>
<dbReference type="InterPro" id="IPR032296">
    <property type="entry name" value="CEBP_ZZ"/>
</dbReference>
<proteinExistence type="predicted"/>
<sequence>MRRREANFGVFVPLHPPFSVISPLFLSLQPFPPNSRVFCTSATMLLHAPIQPRLPYSPPAREVAVSRPSFSSLSSSQSYSTQSYSPQSPNGGPNAGPLVRRGHFSFSMNTFTNSGVPQTLPRKSVKFSRKVFIGGLPVDVPMDQIGPMFSQFGRVFVDWPQRPDSNYKRHNGVFNPQRNSPGYVFLVFEEEASVEKLLSQCFKDNSHNHYILVSSATVSNKPVQVRPWFIRDGVYAPDKRQSLDDRATVFIGGVPRPTKARDLVQVFEQYFGQKSVVFCSIDMDPELDYPKGAARVTFRDQHTMLMALKRHFVDLPYMGTHKRVEIKPYLIEEQHCDQCDGFMSGGRCAPYFCPDPLCYQYFCEHCWDNVHYHDQSGERANHIVIVRQGEGTRLQTEPPHHFTVGNYLVSKNKRL</sequence>
<dbReference type="InterPro" id="IPR035979">
    <property type="entry name" value="RBD_domain_sf"/>
</dbReference>
<dbReference type="SMART" id="SM00360">
    <property type="entry name" value="RRM"/>
    <property type="match status" value="2"/>
</dbReference>
<dbReference type="Proteomes" id="UP000298663">
    <property type="component" value="Unassembled WGS sequence"/>
</dbReference>
<feature type="domain" description="RRM" evidence="4">
    <location>
        <begin position="129"/>
        <end position="226"/>
    </location>
</feature>
<dbReference type="GO" id="GO:0008135">
    <property type="term" value="F:translation factor activity, RNA binding"/>
    <property type="evidence" value="ECO:0007669"/>
    <property type="project" value="TreeGrafter"/>
</dbReference>
<dbReference type="GO" id="GO:0005737">
    <property type="term" value="C:cytoplasm"/>
    <property type="evidence" value="ECO:0007669"/>
    <property type="project" value="TreeGrafter"/>
</dbReference>
<accession>A0A4U5PEV7</accession>
<dbReference type="STRING" id="34508.A0A4U5PEV7"/>
<dbReference type="InterPro" id="IPR034819">
    <property type="entry name" value="CPEB"/>
</dbReference>
<keyword evidence="6" id="KW-1185">Reference proteome</keyword>
<dbReference type="Gene3D" id="4.10.640.40">
    <property type="entry name" value="Cytoplasmic polyadenylation element-binding protein, ZZ domain"/>
    <property type="match status" value="1"/>
</dbReference>
<evidence type="ECO:0000256" key="2">
    <source>
        <dbReference type="PROSITE-ProRule" id="PRU00176"/>
    </source>
</evidence>
<evidence type="ECO:0000313" key="5">
    <source>
        <dbReference type="EMBL" id="TKR94731.1"/>
    </source>
</evidence>
<dbReference type="Gene3D" id="3.30.70.330">
    <property type="match status" value="2"/>
</dbReference>
<dbReference type="GO" id="GO:0043005">
    <property type="term" value="C:neuron projection"/>
    <property type="evidence" value="ECO:0007669"/>
    <property type="project" value="TreeGrafter"/>
</dbReference>
<dbReference type="GO" id="GO:0045202">
    <property type="term" value="C:synapse"/>
    <property type="evidence" value="ECO:0007669"/>
    <property type="project" value="TreeGrafter"/>
</dbReference>
<dbReference type="Pfam" id="PF16367">
    <property type="entry name" value="RRM_7"/>
    <property type="match status" value="1"/>
</dbReference>
<dbReference type="Pfam" id="PF16366">
    <property type="entry name" value="CEBP_ZZ"/>
    <property type="match status" value="1"/>
</dbReference>
<evidence type="ECO:0000256" key="3">
    <source>
        <dbReference type="SAM" id="MobiDB-lite"/>
    </source>
</evidence>
<dbReference type="InterPro" id="IPR038446">
    <property type="entry name" value="CEBP_ZZ_sf"/>
</dbReference>
<dbReference type="PANTHER" id="PTHR12566">
    <property type="entry name" value="CYTOPLASMIC POLYADENYLATION ELEMENT BINDING PROTEIN CPEB"/>
    <property type="match status" value="1"/>
</dbReference>
<dbReference type="PANTHER" id="PTHR12566:SF12">
    <property type="entry name" value="TRANSLATIONAL REGULATOR ORB2"/>
    <property type="match status" value="1"/>
</dbReference>
<dbReference type="GO" id="GO:2000766">
    <property type="term" value="P:negative regulation of cytoplasmic translation"/>
    <property type="evidence" value="ECO:0007669"/>
    <property type="project" value="TreeGrafter"/>
</dbReference>
<dbReference type="CDD" id="cd19757">
    <property type="entry name" value="Bbox1"/>
    <property type="match status" value="1"/>
</dbReference>
<feature type="region of interest" description="Disordered" evidence="3">
    <location>
        <begin position="74"/>
        <end position="99"/>
    </location>
</feature>
<name>A0A4U5PEV7_STECR</name>
<reference evidence="5 6" key="2">
    <citation type="journal article" date="2019" name="G3 (Bethesda)">
        <title>Hybrid Assembly of the Genome of the Entomopathogenic Nematode Steinernema carpocapsae Identifies the X-Chromosome.</title>
        <authorList>
            <person name="Serra L."/>
            <person name="Macchietto M."/>
            <person name="Macias-Munoz A."/>
            <person name="McGill C.J."/>
            <person name="Rodriguez I.M."/>
            <person name="Rodriguez B."/>
            <person name="Murad R."/>
            <person name="Mortazavi A."/>
        </authorList>
    </citation>
    <scope>NUCLEOTIDE SEQUENCE [LARGE SCALE GENOMIC DNA]</scope>
    <source>
        <strain evidence="5 6">ALL</strain>
    </source>
</reference>
<dbReference type="EMBL" id="AZBU02000002">
    <property type="protein sequence ID" value="TKR94731.1"/>
    <property type="molecule type" value="Genomic_DNA"/>
</dbReference>